<dbReference type="STRING" id="320787.CA2015_1826"/>
<dbReference type="OrthoDB" id="595476at2"/>
<dbReference type="RefSeq" id="WP_048641615.1">
    <property type="nucleotide sequence ID" value="NZ_CAXBGM010000033.1"/>
</dbReference>
<sequence length="100" mass="11514">MAYSISIAEVAENDIREAFLWYEEQKTNLGSLFGQHVSKAVESIQGNPLKTQIRYGNTRIFLLEKFPYGIHFRVNETKKHVLIVAVFHTSKDAESWTLRG</sequence>
<keyword evidence="1" id="KW-1277">Toxin-antitoxin system</keyword>
<protein>
    <submittedName>
        <fullName evidence="2">Toxin, RelE family protein</fullName>
    </submittedName>
</protein>
<dbReference type="AlphaFoldDB" id="A0A0H4PAM5"/>
<dbReference type="InterPro" id="IPR035093">
    <property type="entry name" value="RelE/ParE_toxin_dom_sf"/>
</dbReference>
<evidence type="ECO:0000313" key="3">
    <source>
        <dbReference type="Proteomes" id="UP000036520"/>
    </source>
</evidence>
<dbReference type="KEGG" id="camu:CA2015_1826"/>
<evidence type="ECO:0000313" key="2">
    <source>
        <dbReference type="EMBL" id="AKP51259.1"/>
    </source>
</evidence>
<reference evidence="2 3" key="1">
    <citation type="submission" date="2015-07" db="EMBL/GenBank/DDBJ databases">
        <authorList>
            <person name="Kim K.M."/>
        </authorList>
    </citation>
    <scope>NUCLEOTIDE SEQUENCE [LARGE SCALE GENOMIC DNA]</scope>
    <source>
        <strain evidence="2 3">KCTC 12363</strain>
    </source>
</reference>
<proteinExistence type="predicted"/>
<evidence type="ECO:0000256" key="1">
    <source>
        <dbReference type="ARBA" id="ARBA00022649"/>
    </source>
</evidence>
<dbReference type="Pfam" id="PF05016">
    <property type="entry name" value="ParE_toxin"/>
    <property type="match status" value="1"/>
</dbReference>
<keyword evidence="3" id="KW-1185">Reference proteome</keyword>
<gene>
    <name evidence="2" type="ORF">CA2015_1826</name>
</gene>
<name>A0A0H4PAM5_9BACT</name>
<dbReference type="EMBL" id="CP012040">
    <property type="protein sequence ID" value="AKP51259.1"/>
    <property type="molecule type" value="Genomic_DNA"/>
</dbReference>
<accession>A0A0H4PAM5</accession>
<dbReference type="Gene3D" id="3.30.2310.20">
    <property type="entry name" value="RelE-like"/>
    <property type="match status" value="1"/>
</dbReference>
<dbReference type="InterPro" id="IPR007712">
    <property type="entry name" value="RelE/ParE_toxin"/>
</dbReference>
<organism evidence="2 3">
    <name type="scientific">Cyclobacterium amurskyense</name>
    <dbReference type="NCBI Taxonomy" id="320787"/>
    <lineage>
        <taxon>Bacteria</taxon>
        <taxon>Pseudomonadati</taxon>
        <taxon>Bacteroidota</taxon>
        <taxon>Cytophagia</taxon>
        <taxon>Cytophagales</taxon>
        <taxon>Cyclobacteriaceae</taxon>
        <taxon>Cyclobacterium</taxon>
    </lineage>
</organism>
<dbReference type="Proteomes" id="UP000036520">
    <property type="component" value="Chromosome"/>
</dbReference>